<dbReference type="Gene3D" id="3.40.960.10">
    <property type="entry name" value="VSR Endonuclease"/>
    <property type="match status" value="1"/>
</dbReference>
<reference evidence="2" key="1">
    <citation type="submission" date="2021-02" db="EMBL/GenBank/DDBJ databases">
        <authorList>
            <person name="Dougan E. K."/>
            <person name="Rhodes N."/>
            <person name="Thang M."/>
            <person name="Chan C."/>
        </authorList>
    </citation>
    <scope>NUCLEOTIDE SEQUENCE</scope>
</reference>
<organism evidence="2 3">
    <name type="scientific">Symbiodinium natans</name>
    <dbReference type="NCBI Taxonomy" id="878477"/>
    <lineage>
        <taxon>Eukaryota</taxon>
        <taxon>Sar</taxon>
        <taxon>Alveolata</taxon>
        <taxon>Dinophyceae</taxon>
        <taxon>Suessiales</taxon>
        <taxon>Symbiodiniaceae</taxon>
        <taxon>Symbiodinium</taxon>
    </lineage>
</organism>
<dbReference type="InterPro" id="IPR025487">
    <property type="entry name" value="DUF4379"/>
</dbReference>
<dbReference type="Pfam" id="PF14311">
    <property type="entry name" value="DUF4379"/>
    <property type="match status" value="1"/>
</dbReference>
<dbReference type="EMBL" id="CAJNDS010000169">
    <property type="protein sequence ID" value="CAE6973449.1"/>
    <property type="molecule type" value="Genomic_DNA"/>
</dbReference>
<dbReference type="AlphaFoldDB" id="A0A812I3T6"/>
<comment type="caution">
    <text evidence="2">The sequence shown here is derived from an EMBL/GenBank/DDBJ whole genome shotgun (WGS) entry which is preliminary data.</text>
</comment>
<feature type="domain" description="Treble clef zinc finger" evidence="1">
    <location>
        <begin position="232"/>
        <end position="267"/>
    </location>
</feature>
<evidence type="ECO:0000313" key="3">
    <source>
        <dbReference type="Proteomes" id="UP000604046"/>
    </source>
</evidence>
<name>A0A812I3T6_9DINO</name>
<accession>A0A812I3T6</accession>
<keyword evidence="3" id="KW-1185">Reference proteome</keyword>
<evidence type="ECO:0000313" key="2">
    <source>
        <dbReference type="EMBL" id="CAE6973449.1"/>
    </source>
</evidence>
<dbReference type="OrthoDB" id="428671at2759"/>
<gene>
    <name evidence="2" type="ORF">SNAT2548_LOCUS2826</name>
</gene>
<dbReference type="Proteomes" id="UP000604046">
    <property type="component" value="Unassembled WGS sequence"/>
</dbReference>
<proteinExistence type="predicted"/>
<protein>
    <recommendedName>
        <fullName evidence="1">Treble clef zinc finger domain-containing protein</fullName>
    </recommendedName>
</protein>
<sequence length="532" mass="59946">MRGVIAHTAPRRCSILLRGLTSHARSAHMPLLKASFTSTALQPRDPSTGSRENQRVSIFEALRRPEDQARKKQARLQRLKDHAATLGGKCLAEEYQNSRTKVLWRCTYGHTWYGTPNNVLSGKSWCPHCSSKAPVGLRRLRAHAATLGGQCLATSYVNNRQKISWQCKFGHVWEAIPSSVLHQGTWCPMCARLARSSQPQQAKQPRVMVTLHRLQQHAVAKRGSCLAQGYVNSHTKVLWQCELEHEWHATPSSVLHKGSWCPTCAGKAPKTLQQLRNHAEALGGRCLSTDYSNARAPLRWTCAFGHEWLASASSIMSQKTWCPHCAKKAPIGLARLQAHAASLGGRCLSSKYLNSFSMLFWECEHGHTWKASAGNILHRSTWCPQCAALTWRNESEVRQILESVFVPAKFDTIFPAFLQGLQLDGYNAALNLAFEYHGEQHYEPDSYFHFGDVSKFERQQKRDSRKVQLCAQAGVRLVVVPFFVKDKHSFVRLALLQWFSVSEVNPVMLMGRARTDSLLLDDGYSRVEEPRL</sequence>
<evidence type="ECO:0000259" key="1">
    <source>
        <dbReference type="Pfam" id="PF14311"/>
    </source>
</evidence>